<dbReference type="EMBL" id="FZOJ01000007">
    <property type="protein sequence ID" value="SNS28531.1"/>
    <property type="molecule type" value="Genomic_DNA"/>
</dbReference>
<dbReference type="GO" id="GO:0016020">
    <property type="term" value="C:membrane"/>
    <property type="evidence" value="ECO:0007669"/>
    <property type="project" value="UniProtKB-SubCell"/>
</dbReference>
<evidence type="ECO:0000313" key="7">
    <source>
        <dbReference type="EMBL" id="SNS28531.1"/>
    </source>
</evidence>
<dbReference type="AlphaFoldDB" id="A0A239D9I6"/>
<dbReference type="RefSeq" id="WP_089282562.1">
    <property type="nucleotide sequence ID" value="NZ_FZOJ01000007.1"/>
</dbReference>
<feature type="transmembrane region" description="Helical" evidence="6">
    <location>
        <begin position="165"/>
        <end position="185"/>
    </location>
</feature>
<dbReference type="Pfam" id="PF01169">
    <property type="entry name" value="GDT1"/>
    <property type="match status" value="2"/>
</dbReference>
<feature type="transmembrane region" description="Helical" evidence="6">
    <location>
        <begin position="96"/>
        <end position="112"/>
    </location>
</feature>
<feature type="transmembrane region" description="Helical" evidence="6">
    <location>
        <begin position="132"/>
        <end position="153"/>
    </location>
</feature>
<dbReference type="OrthoDB" id="9801356at2"/>
<sequence length="372" mass="42241">MIQELLKAFILIFIAEMGDKTQILAMAFATRYPVKKVLLGIFLGAFLNHGLAVLLGNYISYFIPINTIHIVAGFAFVGFSLWTLKSDGDKDTDEEQKFNFGPVITVALAFFIGELGDKTQLTAITLAISATYPLVILGGTVLGMIVTGGIGIVIGKKLGDKTPDFVIKIMAASVFMFFGITKLYQTLPSEYLNLRNGSIFIGILTIIVLTMLRPMIVRRQQGQESVFRRKSRELYNYYHQVEENIDKICLGLDTCGECRGNNCIVGYTKTLIKNGLEENEPFKQEIFIFREETLNKHYDKEKVLESLRITLVLLKKDLCSNEYDNIHEIRKKLETILFGRSVEHMDSWEEYKRCLIDIDETIAIRIFEAMNH</sequence>
<name>A0A239D9I6_9FIRM</name>
<dbReference type="GO" id="GO:0046873">
    <property type="term" value="F:metal ion transmembrane transporter activity"/>
    <property type="evidence" value="ECO:0007669"/>
    <property type="project" value="InterPro"/>
</dbReference>
<dbReference type="InterPro" id="IPR001727">
    <property type="entry name" value="GDT1-like"/>
</dbReference>
<dbReference type="Proteomes" id="UP000198304">
    <property type="component" value="Unassembled WGS sequence"/>
</dbReference>
<evidence type="ECO:0000256" key="3">
    <source>
        <dbReference type="ARBA" id="ARBA00022692"/>
    </source>
</evidence>
<comment type="similarity">
    <text evidence="2 6">Belongs to the GDT1 family.</text>
</comment>
<evidence type="ECO:0000256" key="6">
    <source>
        <dbReference type="RuleBase" id="RU365102"/>
    </source>
</evidence>
<feature type="transmembrane region" description="Helical" evidence="6">
    <location>
        <begin position="37"/>
        <end position="55"/>
    </location>
</feature>
<keyword evidence="3 6" id="KW-0812">Transmembrane</keyword>
<dbReference type="PANTHER" id="PTHR12608">
    <property type="entry name" value="TRANSMEMBRANE PROTEIN HTP-1 RELATED"/>
    <property type="match status" value="1"/>
</dbReference>
<keyword evidence="4 6" id="KW-1133">Transmembrane helix</keyword>
<accession>A0A239D9I6</accession>
<organism evidence="7 8">
    <name type="scientific">Anaerovirgula multivorans</name>
    <dbReference type="NCBI Taxonomy" id="312168"/>
    <lineage>
        <taxon>Bacteria</taxon>
        <taxon>Bacillati</taxon>
        <taxon>Bacillota</taxon>
        <taxon>Clostridia</taxon>
        <taxon>Peptostreptococcales</taxon>
        <taxon>Natronincolaceae</taxon>
        <taxon>Anaerovirgula</taxon>
    </lineage>
</organism>
<evidence type="ECO:0000313" key="8">
    <source>
        <dbReference type="Proteomes" id="UP000198304"/>
    </source>
</evidence>
<protein>
    <recommendedName>
        <fullName evidence="6">GDT1 family protein</fullName>
    </recommendedName>
</protein>
<feature type="transmembrane region" description="Helical" evidence="6">
    <location>
        <begin position="61"/>
        <end position="84"/>
    </location>
</feature>
<keyword evidence="5 6" id="KW-0472">Membrane</keyword>
<evidence type="ECO:0000256" key="4">
    <source>
        <dbReference type="ARBA" id="ARBA00022989"/>
    </source>
</evidence>
<evidence type="ECO:0000256" key="2">
    <source>
        <dbReference type="ARBA" id="ARBA00009190"/>
    </source>
</evidence>
<comment type="subcellular location">
    <subcellularLocation>
        <location evidence="1 6">Membrane</location>
        <topology evidence="1 6">Multi-pass membrane protein</topology>
    </subcellularLocation>
</comment>
<feature type="transmembrane region" description="Helical" evidence="6">
    <location>
        <begin position="197"/>
        <end position="216"/>
    </location>
</feature>
<gene>
    <name evidence="7" type="ORF">SAMN05446037_100748</name>
</gene>
<keyword evidence="8" id="KW-1185">Reference proteome</keyword>
<evidence type="ECO:0000256" key="5">
    <source>
        <dbReference type="ARBA" id="ARBA00023136"/>
    </source>
</evidence>
<reference evidence="7 8" key="1">
    <citation type="submission" date="2017-06" db="EMBL/GenBank/DDBJ databases">
        <authorList>
            <person name="Kim H.J."/>
            <person name="Triplett B.A."/>
        </authorList>
    </citation>
    <scope>NUCLEOTIDE SEQUENCE [LARGE SCALE GENOMIC DNA]</scope>
    <source>
        <strain evidence="7 8">SCA</strain>
    </source>
</reference>
<proteinExistence type="inferred from homology"/>
<dbReference type="PANTHER" id="PTHR12608:SF1">
    <property type="entry name" value="TRANSMEMBRANE PROTEIN 165"/>
    <property type="match status" value="1"/>
</dbReference>
<evidence type="ECO:0000256" key="1">
    <source>
        <dbReference type="ARBA" id="ARBA00004141"/>
    </source>
</evidence>